<evidence type="ECO:0000256" key="4">
    <source>
        <dbReference type="ARBA" id="ARBA00022737"/>
    </source>
</evidence>
<evidence type="ECO:0000256" key="6">
    <source>
        <dbReference type="ARBA" id="ARBA00023043"/>
    </source>
</evidence>
<dbReference type="GO" id="GO:0006543">
    <property type="term" value="P:L-glutamine catabolic process"/>
    <property type="evidence" value="ECO:0007669"/>
    <property type="project" value="TreeGrafter"/>
</dbReference>
<evidence type="ECO:0000256" key="8">
    <source>
        <dbReference type="PROSITE-ProRule" id="PRU00023"/>
    </source>
</evidence>
<evidence type="ECO:0000256" key="2">
    <source>
        <dbReference type="ARBA" id="ARBA00011881"/>
    </source>
</evidence>
<dbReference type="InterPro" id="IPR012338">
    <property type="entry name" value="Beta-lactam/transpept-like"/>
</dbReference>
<evidence type="ECO:0000256" key="7">
    <source>
        <dbReference type="ARBA" id="ARBA00049534"/>
    </source>
</evidence>
<evidence type="ECO:0000256" key="5">
    <source>
        <dbReference type="ARBA" id="ARBA00022801"/>
    </source>
</evidence>
<dbReference type="EMBL" id="MFQZ01000008">
    <property type="protein sequence ID" value="OGH88053.1"/>
    <property type="molecule type" value="Genomic_DNA"/>
</dbReference>
<protein>
    <recommendedName>
        <fullName evidence="3">glutaminase</fullName>
        <ecNumber evidence="3">3.5.1.2</ecNumber>
    </recommendedName>
</protein>
<dbReference type="Gene3D" id="1.25.40.20">
    <property type="entry name" value="Ankyrin repeat-containing domain"/>
    <property type="match status" value="1"/>
</dbReference>
<organism evidence="10 11">
    <name type="scientific">Candidatus Magasanikbacteria bacterium RIFOXYC2_FULL_42_28</name>
    <dbReference type="NCBI Taxonomy" id="1798704"/>
    <lineage>
        <taxon>Bacteria</taxon>
        <taxon>Candidatus Magasanikiibacteriota</taxon>
    </lineage>
</organism>
<feature type="repeat" description="ANK" evidence="8">
    <location>
        <begin position="460"/>
        <end position="492"/>
    </location>
</feature>
<proteinExistence type="inferred from homology"/>
<evidence type="ECO:0000313" key="10">
    <source>
        <dbReference type="EMBL" id="OGH88053.1"/>
    </source>
</evidence>
<evidence type="ECO:0000313" key="11">
    <source>
        <dbReference type="Proteomes" id="UP000177907"/>
    </source>
</evidence>
<dbReference type="Gene3D" id="1.10.238.210">
    <property type="match status" value="1"/>
</dbReference>
<evidence type="ECO:0000259" key="9">
    <source>
        <dbReference type="Pfam" id="PF17959"/>
    </source>
</evidence>
<dbReference type="SUPFAM" id="SSF56601">
    <property type="entry name" value="beta-lactamase/transpeptidase-like"/>
    <property type="match status" value="1"/>
</dbReference>
<dbReference type="PANTHER" id="PTHR12544">
    <property type="entry name" value="GLUTAMINASE"/>
    <property type="match status" value="1"/>
</dbReference>
<keyword evidence="4" id="KW-0677">Repeat</keyword>
<comment type="similarity">
    <text evidence="1">Belongs to the glutaminase family.</text>
</comment>
<dbReference type="PANTHER" id="PTHR12544:SF29">
    <property type="entry name" value="GLUTAMINASE"/>
    <property type="match status" value="1"/>
</dbReference>
<dbReference type="InterPro" id="IPR015868">
    <property type="entry name" value="Glutaminase"/>
</dbReference>
<dbReference type="Pfam" id="PF04960">
    <property type="entry name" value="Glutaminase"/>
    <property type="match status" value="1"/>
</dbReference>
<gene>
    <name evidence="10" type="ORF">A3J93_02680</name>
</gene>
<dbReference type="Pfam" id="PF12796">
    <property type="entry name" value="Ank_2"/>
    <property type="match status" value="1"/>
</dbReference>
<reference evidence="10 11" key="1">
    <citation type="journal article" date="2016" name="Nat. Commun.">
        <title>Thousands of microbial genomes shed light on interconnected biogeochemical processes in an aquifer system.</title>
        <authorList>
            <person name="Anantharaman K."/>
            <person name="Brown C.T."/>
            <person name="Hug L.A."/>
            <person name="Sharon I."/>
            <person name="Castelle C.J."/>
            <person name="Probst A.J."/>
            <person name="Thomas B.C."/>
            <person name="Singh A."/>
            <person name="Wilkins M.J."/>
            <person name="Karaoz U."/>
            <person name="Brodie E.L."/>
            <person name="Williams K.H."/>
            <person name="Hubbard S.S."/>
            <person name="Banfield J.F."/>
        </authorList>
    </citation>
    <scope>NUCLEOTIDE SEQUENCE [LARGE SCALE GENOMIC DNA]</scope>
</reference>
<name>A0A1F6NWG5_9BACT</name>
<dbReference type="AlphaFoldDB" id="A0A1F6NWG5"/>
<dbReference type="STRING" id="1798704.A3J93_02680"/>
<accession>A0A1F6NWG5</accession>
<comment type="subunit">
    <text evidence="2">Homotetramer.</text>
</comment>
<dbReference type="PROSITE" id="PS50088">
    <property type="entry name" value="ANK_REPEAT"/>
    <property type="match status" value="1"/>
</dbReference>
<dbReference type="GO" id="GO:0004359">
    <property type="term" value="F:glutaminase activity"/>
    <property type="evidence" value="ECO:0007669"/>
    <property type="project" value="UniProtKB-EC"/>
</dbReference>
<dbReference type="SUPFAM" id="SSF48403">
    <property type="entry name" value="Ankyrin repeat"/>
    <property type="match status" value="1"/>
</dbReference>
<keyword evidence="6 8" id="KW-0040">ANK repeat</keyword>
<dbReference type="InterPro" id="IPR002110">
    <property type="entry name" value="Ankyrin_rpt"/>
</dbReference>
<keyword evidence="5" id="KW-0378">Hydrolase</keyword>
<dbReference type="SMART" id="SM00248">
    <property type="entry name" value="ANK"/>
    <property type="match status" value="3"/>
</dbReference>
<dbReference type="Gene3D" id="3.40.710.10">
    <property type="entry name" value="DD-peptidase/beta-lactamase superfamily"/>
    <property type="match status" value="1"/>
</dbReference>
<dbReference type="InterPro" id="IPR036770">
    <property type="entry name" value="Ankyrin_rpt-contain_sf"/>
</dbReference>
<dbReference type="GO" id="GO:0006537">
    <property type="term" value="P:glutamate biosynthetic process"/>
    <property type="evidence" value="ECO:0007669"/>
    <property type="project" value="TreeGrafter"/>
</dbReference>
<comment type="caution">
    <text evidence="10">The sequence shown here is derived from an EMBL/GenBank/DDBJ whole genome shotgun (WGS) entry which is preliminary data.</text>
</comment>
<dbReference type="InterPro" id="IPR041541">
    <property type="entry name" value="Glutaminase_EF-hand"/>
</dbReference>
<comment type="catalytic activity">
    <reaction evidence="7">
        <text>L-glutamine + H2O = L-glutamate + NH4(+)</text>
        <dbReference type="Rhea" id="RHEA:15889"/>
        <dbReference type="ChEBI" id="CHEBI:15377"/>
        <dbReference type="ChEBI" id="CHEBI:28938"/>
        <dbReference type="ChEBI" id="CHEBI:29985"/>
        <dbReference type="ChEBI" id="CHEBI:58359"/>
        <dbReference type="EC" id="3.5.1.2"/>
    </reaction>
</comment>
<evidence type="ECO:0000256" key="3">
    <source>
        <dbReference type="ARBA" id="ARBA00012918"/>
    </source>
</evidence>
<sequence>MPTKKQIARTNLDMDTIGRIFYSLDIDSKDYIFKQDLLQALHDRGILADDSRIRQTMAGLKKYNEKDRINAAAFRALVQPHITLIEKALIGDLVIPDFKNFASFITNLYNRTLQNTDGTVDNSIPELAKVDPNHYALSVCTVDGQRFNIGDYKTKFLARSTAKVFNYCLALKEGDETGIHEKVGRAPKEPGFDYLMLNQDGRPHNPLISSGALLIGTLIGVETPTPEARFAHVKKIWKALSGGVATDFNETAFASEKRIADSDRALGYFMQQKGLFPKGDNITNHLEFLWRCLNIETTTEAQAVMAATLANAGVCPTNEQEVLTPRIARNCLAAMFMAGMRDYSNEYAFTIGLPAISGSSGAVLIVVPDVMGIVVWSPRVDIAGNSNKGIDFSHKLVERFNFHNFDSTIKNVNKVDPRLKKNETKMKGVMAVTAAASIGDLDELQRLYAAGVDLNEGEYDKRTGIHLAASEGHLEAVKFFIEKNVDINPKDRWGGTPFADAKREGHKEVLELLKKHGGTEKA</sequence>
<feature type="domain" description="Glutaminase EF-hand" evidence="9">
    <location>
        <begin position="20"/>
        <end position="96"/>
    </location>
</feature>
<dbReference type="PROSITE" id="PS50297">
    <property type="entry name" value="ANK_REP_REGION"/>
    <property type="match status" value="1"/>
</dbReference>
<dbReference type="Pfam" id="PF17959">
    <property type="entry name" value="EF-hand_14"/>
    <property type="match status" value="1"/>
</dbReference>
<dbReference type="Proteomes" id="UP000177907">
    <property type="component" value="Unassembled WGS sequence"/>
</dbReference>
<evidence type="ECO:0000256" key="1">
    <source>
        <dbReference type="ARBA" id="ARBA00011076"/>
    </source>
</evidence>
<dbReference type="EC" id="3.5.1.2" evidence="3"/>